<comment type="caution">
    <text evidence="2">The sequence shown here is derived from an EMBL/GenBank/DDBJ whole genome shotgun (WGS) entry which is preliminary data.</text>
</comment>
<dbReference type="GO" id="GO:0015074">
    <property type="term" value="P:DNA integration"/>
    <property type="evidence" value="ECO:0007669"/>
    <property type="project" value="InterPro"/>
</dbReference>
<dbReference type="Pfam" id="PF00665">
    <property type="entry name" value="rve"/>
    <property type="match status" value="1"/>
</dbReference>
<dbReference type="Gene3D" id="3.30.420.10">
    <property type="entry name" value="Ribonuclease H-like superfamily/Ribonuclease H"/>
    <property type="match status" value="1"/>
</dbReference>
<organism evidence="2 3">
    <name type="scientific">Plakobranchus ocellatus</name>
    <dbReference type="NCBI Taxonomy" id="259542"/>
    <lineage>
        <taxon>Eukaryota</taxon>
        <taxon>Metazoa</taxon>
        <taxon>Spiralia</taxon>
        <taxon>Lophotrochozoa</taxon>
        <taxon>Mollusca</taxon>
        <taxon>Gastropoda</taxon>
        <taxon>Heterobranchia</taxon>
        <taxon>Euthyneura</taxon>
        <taxon>Panpulmonata</taxon>
        <taxon>Sacoglossa</taxon>
        <taxon>Placobranchoidea</taxon>
        <taxon>Plakobranchidae</taxon>
        <taxon>Plakobranchus</taxon>
    </lineage>
</organism>
<name>A0AAV3Z0I8_9GAST</name>
<dbReference type="InterPro" id="IPR036397">
    <property type="entry name" value="RNaseH_sf"/>
</dbReference>
<dbReference type="InterPro" id="IPR050951">
    <property type="entry name" value="Retrovirus_Pol_polyprotein"/>
</dbReference>
<dbReference type="AlphaFoldDB" id="A0AAV3Z0I8"/>
<sequence>MKEIGRIARDCTYSGPQQKKACARVIGKVIRKAGHRLNRTLVNYATRYAEAVPIQKIDTETVAEAIVDICSRLGVPKEVLSDQGTQSMSDCMREVCCLLGIKQKVSTPYHPMCNGLVEGFSATLMICLRRLCSEQPRQWHRYIDPPLCLQRGAAEANLFCVVRAALQENHTRHHAHLEGVVDKRDPGARCKVKLQIHL</sequence>
<dbReference type="InterPro" id="IPR012337">
    <property type="entry name" value="RNaseH-like_sf"/>
</dbReference>
<dbReference type="GO" id="GO:0003676">
    <property type="term" value="F:nucleic acid binding"/>
    <property type="evidence" value="ECO:0007669"/>
    <property type="project" value="InterPro"/>
</dbReference>
<gene>
    <name evidence="2" type="ORF">PoB_001583100</name>
</gene>
<evidence type="ECO:0000313" key="2">
    <source>
        <dbReference type="EMBL" id="GFN89325.1"/>
    </source>
</evidence>
<accession>A0AAV3Z0I8</accession>
<dbReference type="Proteomes" id="UP000735302">
    <property type="component" value="Unassembled WGS sequence"/>
</dbReference>
<dbReference type="EMBL" id="BLXT01001930">
    <property type="protein sequence ID" value="GFN89325.1"/>
    <property type="molecule type" value="Genomic_DNA"/>
</dbReference>
<keyword evidence="3" id="KW-1185">Reference proteome</keyword>
<dbReference type="PANTHER" id="PTHR37984">
    <property type="entry name" value="PROTEIN CBG26694"/>
    <property type="match status" value="1"/>
</dbReference>
<protein>
    <submittedName>
        <fullName evidence="2">Pol polyprotein</fullName>
    </submittedName>
</protein>
<dbReference type="SUPFAM" id="SSF53098">
    <property type="entry name" value="Ribonuclease H-like"/>
    <property type="match status" value="1"/>
</dbReference>
<dbReference type="InterPro" id="IPR001584">
    <property type="entry name" value="Integrase_cat-core"/>
</dbReference>
<dbReference type="PROSITE" id="PS50994">
    <property type="entry name" value="INTEGRASE"/>
    <property type="match status" value="1"/>
</dbReference>
<feature type="domain" description="Integrase catalytic" evidence="1">
    <location>
        <begin position="12"/>
        <end position="125"/>
    </location>
</feature>
<dbReference type="PANTHER" id="PTHR37984:SF15">
    <property type="entry name" value="INTEGRASE CATALYTIC DOMAIN-CONTAINING PROTEIN"/>
    <property type="match status" value="1"/>
</dbReference>
<evidence type="ECO:0000259" key="1">
    <source>
        <dbReference type="PROSITE" id="PS50994"/>
    </source>
</evidence>
<reference evidence="2 3" key="1">
    <citation type="journal article" date="2021" name="Elife">
        <title>Chloroplast acquisition without the gene transfer in kleptoplastic sea slugs, Plakobranchus ocellatus.</title>
        <authorList>
            <person name="Maeda T."/>
            <person name="Takahashi S."/>
            <person name="Yoshida T."/>
            <person name="Shimamura S."/>
            <person name="Takaki Y."/>
            <person name="Nagai Y."/>
            <person name="Toyoda A."/>
            <person name="Suzuki Y."/>
            <person name="Arimoto A."/>
            <person name="Ishii H."/>
            <person name="Satoh N."/>
            <person name="Nishiyama T."/>
            <person name="Hasebe M."/>
            <person name="Maruyama T."/>
            <person name="Minagawa J."/>
            <person name="Obokata J."/>
            <person name="Shigenobu S."/>
        </authorList>
    </citation>
    <scope>NUCLEOTIDE SEQUENCE [LARGE SCALE GENOMIC DNA]</scope>
</reference>
<proteinExistence type="predicted"/>
<evidence type="ECO:0000313" key="3">
    <source>
        <dbReference type="Proteomes" id="UP000735302"/>
    </source>
</evidence>